<dbReference type="GO" id="GO:0007169">
    <property type="term" value="P:cell surface receptor protein tyrosine kinase signaling pathway"/>
    <property type="evidence" value="ECO:0007669"/>
    <property type="project" value="TreeGrafter"/>
</dbReference>
<dbReference type="Proteomes" id="UP000233140">
    <property type="component" value="Unassembled WGS sequence"/>
</dbReference>
<proteinExistence type="predicted"/>
<dbReference type="AlphaFoldDB" id="A0A2K5XXL6"/>
<dbReference type="GO" id="GO:0007265">
    <property type="term" value="P:Ras protein signal transduction"/>
    <property type="evidence" value="ECO:0007669"/>
    <property type="project" value="TreeGrafter"/>
</dbReference>
<dbReference type="STRING" id="9568.ENSMLEP00000008020"/>
<dbReference type="InterPro" id="IPR011993">
    <property type="entry name" value="PH-like_dom_sf"/>
</dbReference>
<dbReference type="PANTHER" id="PTHR21258">
    <property type="entry name" value="DOCKING PROTEIN RELATED"/>
    <property type="match status" value="1"/>
</dbReference>
<dbReference type="OMA" id="PAASEFW"/>
<dbReference type="Ensembl" id="ENSMLET00000031387.1">
    <property type="protein sequence ID" value="ENSMLEP00000008020.1"/>
    <property type="gene ID" value="ENSMLEG00000028161.1"/>
</dbReference>
<evidence type="ECO:0000313" key="2">
    <source>
        <dbReference type="Ensembl" id="ENSMLEP00000008020.1"/>
    </source>
</evidence>
<dbReference type="GO" id="GO:0005737">
    <property type="term" value="C:cytoplasm"/>
    <property type="evidence" value="ECO:0007669"/>
    <property type="project" value="TreeGrafter"/>
</dbReference>
<dbReference type="GO" id="GO:0043410">
    <property type="term" value="P:positive regulation of MAPK cascade"/>
    <property type="evidence" value="ECO:0007669"/>
    <property type="project" value="TreeGrafter"/>
</dbReference>
<sequence>HCLLGPGTFTFQTAQGNDIFQAGETAIHWQKTQGKARQGENVLRADSQEGEVAKGKFPSLPGPQGLLDSPPALYAEPLDSLCIASGPSQHSLYSDFLDSTLARAGEGVQWKKPLYWDLYGHEQQQLLKAKLMDSKQDPIYVEPEGLVPALPQSLYDLYELPYNPSTKTLPAPKSQGPAFPEPSTATGSSSKSHNSALYSQVLESGASGSWDCGLSRVGTDRTGVKSEVPT</sequence>
<reference evidence="2" key="2">
    <citation type="submission" date="2025-09" db="UniProtKB">
        <authorList>
            <consortium name="Ensembl"/>
        </authorList>
    </citation>
    <scope>IDENTIFICATION</scope>
</reference>
<protein>
    <submittedName>
        <fullName evidence="2">Uncharacterized protein</fullName>
    </submittedName>
</protein>
<name>A0A2K5XXL6_MANLE</name>
<reference evidence="2" key="1">
    <citation type="submission" date="2025-08" db="UniProtKB">
        <authorList>
            <consortium name="Ensembl"/>
        </authorList>
    </citation>
    <scope>IDENTIFICATION</scope>
</reference>
<dbReference type="Gene3D" id="2.30.29.30">
    <property type="entry name" value="Pleckstrin-homology domain (PH domain)/Phosphotyrosine-binding domain (PTB)"/>
    <property type="match status" value="1"/>
</dbReference>
<dbReference type="InterPro" id="IPR050996">
    <property type="entry name" value="Docking_Protein_DOK"/>
</dbReference>
<feature type="region of interest" description="Disordered" evidence="1">
    <location>
        <begin position="166"/>
        <end position="230"/>
    </location>
</feature>
<dbReference type="PANTHER" id="PTHR21258:SF46">
    <property type="entry name" value="DOCKING PROTEIN 1"/>
    <property type="match status" value="1"/>
</dbReference>
<keyword evidence="3" id="KW-1185">Reference proteome</keyword>
<dbReference type="GeneTree" id="ENSGT00940000155980"/>
<evidence type="ECO:0000256" key="1">
    <source>
        <dbReference type="SAM" id="MobiDB-lite"/>
    </source>
</evidence>
<feature type="compositionally biased region" description="Polar residues" evidence="1">
    <location>
        <begin position="183"/>
        <end position="202"/>
    </location>
</feature>
<accession>A0A2K5XXL6</accession>
<evidence type="ECO:0000313" key="3">
    <source>
        <dbReference type="Proteomes" id="UP000233140"/>
    </source>
</evidence>
<organism evidence="2 3">
    <name type="scientific">Mandrillus leucophaeus</name>
    <name type="common">Drill</name>
    <name type="synonym">Papio leucophaeus</name>
    <dbReference type="NCBI Taxonomy" id="9568"/>
    <lineage>
        <taxon>Eukaryota</taxon>
        <taxon>Metazoa</taxon>
        <taxon>Chordata</taxon>
        <taxon>Craniata</taxon>
        <taxon>Vertebrata</taxon>
        <taxon>Euteleostomi</taxon>
        <taxon>Mammalia</taxon>
        <taxon>Eutheria</taxon>
        <taxon>Euarchontoglires</taxon>
        <taxon>Primates</taxon>
        <taxon>Haplorrhini</taxon>
        <taxon>Catarrhini</taxon>
        <taxon>Cercopithecidae</taxon>
        <taxon>Cercopithecinae</taxon>
        <taxon>Mandrillus</taxon>
    </lineage>
</organism>